<keyword evidence="2" id="KW-0808">Transferase</keyword>
<dbReference type="GO" id="GO:0016740">
    <property type="term" value="F:transferase activity"/>
    <property type="evidence" value="ECO:0007669"/>
    <property type="project" value="UniProtKB-KW"/>
</dbReference>
<accession>A0ABW3ZQ32</accession>
<dbReference type="PANTHER" id="PTHR43777">
    <property type="entry name" value="MOLYBDENUM COFACTOR CYTIDYLYLTRANSFERASE"/>
    <property type="match status" value="1"/>
</dbReference>
<gene>
    <name evidence="2" type="ORF">ACFQ4A_02005</name>
</gene>
<comment type="caution">
    <text evidence="2">The sequence shown here is derived from an EMBL/GenBank/DDBJ whole genome shotgun (WGS) entry which is preliminary data.</text>
</comment>
<organism evidence="2 3">
    <name type="scientific">Lentibacillus salinarum</name>
    <dbReference type="NCBI Taxonomy" id="446820"/>
    <lineage>
        <taxon>Bacteria</taxon>
        <taxon>Bacillati</taxon>
        <taxon>Bacillota</taxon>
        <taxon>Bacilli</taxon>
        <taxon>Bacillales</taxon>
        <taxon>Bacillaceae</taxon>
        <taxon>Lentibacillus</taxon>
    </lineage>
</organism>
<evidence type="ECO:0000313" key="3">
    <source>
        <dbReference type="Proteomes" id="UP001597178"/>
    </source>
</evidence>
<sequence>MINSEISTILLAAGFSSRMGKLKALLPWQGIPLIQYQIEQMRKAGVNEIIVVLGYRAQLLQRIVSPFDVKTVINENYSEGKSSSIRKGASHIKHNAKGIFVSAVDQPVPSNTLQKLMKHLNITQDVAVIPVYHEKRGHPILFNGTIRNDLLAVNENTKGLRHVIQKYHKRIAYLKVNDPTILYNFNKLNDYMQHGT</sequence>
<dbReference type="PANTHER" id="PTHR43777:SF1">
    <property type="entry name" value="MOLYBDENUM COFACTOR CYTIDYLYLTRANSFERASE"/>
    <property type="match status" value="1"/>
</dbReference>
<name>A0ABW3ZQ32_9BACI</name>
<dbReference type="Pfam" id="PF12804">
    <property type="entry name" value="NTP_transf_3"/>
    <property type="match status" value="1"/>
</dbReference>
<dbReference type="RefSeq" id="WP_382397158.1">
    <property type="nucleotide sequence ID" value="NZ_JBHTNH010000002.1"/>
</dbReference>
<evidence type="ECO:0000313" key="2">
    <source>
        <dbReference type="EMBL" id="MFD1360450.1"/>
    </source>
</evidence>
<dbReference type="SUPFAM" id="SSF53448">
    <property type="entry name" value="Nucleotide-diphospho-sugar transferases"/>
    <property type="match status" value="1"/>
</dbReference>
<keyword evidence="3" id="KW-1185">Reference proteome</keyword>
<dbReference type="InterPro" id="IPR029044">
    <property type="entry name" value="Nucleotide-diphossugar_trans"/>
</dbReference>
<reference evidence="3" key="1">
    <citation type="journal article" date="2019" name="Int. J. Syst. Evol. Microbiol.">
        <title>The Global Catalogue of Microorganisms (GCM) 10K type strain sequencing project: providing services to taxonomists for standard genome sequencing and annotation.</title>
        <authorList>
            <consortium name="The Broad Institute Genomics Platform"/>
            <consortium name="The Broad Institute Genome Sequencing Center for Infectious Disease"/>
            <person name="Wu L."/>
            <person name="Ma J."/>
        </authorList>
    </citation>
    <scope>NUCLEOTIDE SEQUENCE [LARGE SCALE GENOMIC DNA]</scope>
    <source>
        <strain evidence="3">CCUG 54822</strain>
    </source>
</reference>
<dbReference type="InterPro" id="IPR025877">
    <property type="entry name" value="MobA-like_NTP_Trfase"/>
</dbReference>
<evidence type="ECO:0000259" key="1">
    <source>
        <dbReference type="Pfam" id="PF12804"/>
    </source>
</evidence>
<dbReference type="EMBL" id="JBHTNH010000002">
    <property type="protein sequence ID" value="MFD1360450.1"/>
    <property type="molecule type" value="Genomic_DNA"/>
</dbReference>
<dbReference type="CDD" id="cd04182">
    <property type="entry name" value="GT_2_like_f"/>
    <property type="match status" value="1"/>
</dbReference>
<dbReference type="Proteomes" id="UP001597178">
    <property type="component" value="Unassembled WGS sequence"/>
</dbReference>
<protein>
    <submittedName>
        <fullName evidence="2">NTP transferase domain-containing protein</fullName>
    </submittedName>
</protein>
<dbReference type="Gene3D" id="3.90.550.10">
    <property type="entry name" value="Spore Coat Polysaccharide Biosynthesis Protein SpsA, Chain A"/>
    <property type="match status" value="1"/>
</dbReference>
<feature type="domain" description="MobA-like NTP transferase" evidence="1">
    <location>
        <begin position="9"/>
        <end position="168"/>
    </location>
</feature>
<proteinExistence type="predicted"/>